<dbReference type="InterPro" id="IPR050509">
    <property type="entry name" value="CoA-transferase_III"/>
</dbReference>
<dbReference type="PANTHER" id="PTHR48228">
    <property type="entry name" value="SUCCINYL-COA--D-CITRAMALATE COA-TRANSFERASE"/>
    <property type="match status" value="1"/>
</dbReference>
<dbReference type="SUPFAM" id="SSF89796">
    <property type="entry name" value="CoA-transferase family III (CaiB/BaiF)"/>
    <property type="match status" value="1"/>
</dbReference>
<dbReference type="PANTHER" id="PTHR48228:SF6">
    <property type="entry name" value="L-CARNITINE COA-TRANSFERASE"/>
    <property type="match status" value="1"/>
</dbReference>
<organism evidence="2">
    <name type="scientific">marine metagenome</name>
    <dbReference type="NCBI Taxonomy" id="408172"/>
    <lineage>
        <taxon>unclassified sequences</taxon>
        <taxon>metagenomes</taxon>
        <taxon>ecological metagenomes</taxon>
    </lineage>
</organism>
<reference evidence="2" key="1">
    <citation type="submission" date="2018-05" db="EMBL/GenBank/DDBJ databases">
        <authorList>
            <person name="Lanie J.A."/>
            <person name="Ng W.-L."/>
            <person name="Kazmierczak K.M."/>
            <person name="Andrzejewski T.M."/>
            <person name="Davidsen T.M."/>
            <person name="Wayne K.J."/>
            <person name="Tettelin H."/>
            <person name="Glass J.I."/>
            <person name="Rusch D."/>
            <person name="Podicherti R."/>
            <person name="Tsui H.-C.T."/>
            <person name="Winkler M.E."/>
        </authorList>
    </citation>
    <scope>NUCLEOTIDE SEQUENCE</scope>
</reference>
<name>A0A381PPW3_9ZZZZ</name>
<evidence type="ECO:0000256" key="1">
    <source>
        <dbReference type="ARBA" id="ARBA00022679"/>
    </source>
</evidence>
<dbReference type="InterPro" id="IPR044855">
    <property type="entry name" value="CoA-Trfase_III_dom3_sf"/>
</dbReference>
<dbReference type="EMBL" id="UINC01001039">
    <property type="protein sequence ID" value="SUZ68508.1"/>
    <property type="molecule type" value="Genomic_DNA"/>
</dbReference>
<dbReference type="InterPro" id="IPR023606">
    <property type="entry name" value="CoA-Trfase_III_dom_1_sf"/>
</dbReference>
<proteinExistence type="predicted"/>
<keyword evidence="1" id="KW-0808">Transferase</keyword>
<dbReference type="GO" id="GO:0016740">
    <property type="term" value="F:transferase activity"/>
    <property type="evidence" value="ECO:0007669"/>
    <property type="project" value="UniProtKB-KW"/>
</dbReference>
<evidence type="ECO:0000313" key="2">
    <source>
        <dbReference type="EMBL" id="SUZ68508.1"/>
    </source>
</evidence>
<evidence type="ECO:0008006" key="3">
    <source>
        <dbReference type="Google" id="ProtNLM"/>
    </source>
</evidence>
<dbReference type="InterPro" id="IPR003673">
    <property type="entry name" value="CoA-Trfase_fam_III"/>
</dbReference>
<dbReference type="Gene3D" id="3.30.1540.10">
    <property type="entry name" value="formyl-coa transferase, domain 3"/>
    <property type="match status" value="1"/>
</dbReference>
<protein>
    <recommendedName>
        <fullName evidence="3">CoA transferase</fullName>
    </recommendedName>
</protein>
<accession>A0A381PPW3</accession>
<sequence>MSNTTSQLPLDGIRVFELGIAIASPFCGRLMAHFGADVIKIESQLSPDVVRIMGSAWVRERDDLAAAAPDTSPYVPEMNASKRSVGLELKTDAGRDAALRLIAECDVFLANFGARALAELGLDYESVAAINPNIVYVQLPGFGSDPAMPYYPFVAWGPNQAPLVGLDDFTGHAADPPAGIATVAPPDYMSALHATIATLSGLEQREMTGEGVHVDISQFETTLALLGPFVMDYDLTGTVHSRIGNHSLWGAPQGVYPCAGHERWVAITATDTESWVALSSLMGTSGNEFDEADHRMAHREELDRLISDWTSGFDAHDLAHRLQNAGVAAHVVSTNEDLLHDTHTMSRNWYQVAPHSRLGRDLFSGCAVKLSDTPGRWTDAGPSMGQHTREVLSDVAGMSDNEVSELVAANGAFEQIEPETLVSRPWNDWIHLFLPGVDDARDL</sequence>
<dbReference type="Gene3D" id="3.40.50.10540">
    <property type="entry name" value="Crotonobetainyl-coa:carnitine coa-transferase, domain 1"/>
    <property type="match status" value="1"/>
</dbReference>
<dbReference type="Pfam" id="PF02515">
    <property type="entry name" value="CoA_transf_3"/>
    <property type="match status" value="1"/>
</dbReference>
<gene>
    <name evidence="2" type="ORF">METZ01_LOCUS21362</name>
</gene>
<dbReference type="AlphaFoldDB" id="A0A381PPW3"/>